<keyword evidence="2" id="KW-0378">Hydrolase</keyword>
<keyword evidence="1" id="KW-0479">Metal-binding</keyword>
<dbReference type="GO" id="GO:0016020">
    <property type="term" value="C:membrane"/>
    <property type="evidence" value="ECO:0007669"/>
    <property type="project" value="TreeGrafter"/>
</dbReference>
<comment type="caution">
    <text evidence="6">The sequence shown here is derived from an EMBL/GenBank/DDBJ whole genome shotgun (WGS) entry which is preliminary data.</text>
</comment>
<dbReference type="GO" id="GO:0046872">
    <property type="term" value="F:metal ion binding"/>
    <property type="evidence" value="ECO:0007669"/>
    <property type="project" value="UniProtKB-KW"/>
</dbReference>
<name>A0A4R6JMC4_9ACTN</name>
<reference evidence="6 7" key="1">
    <citation type="submission" date="2019-03" db="EMBL/GenBank/DDBJ databases">
        <title>Sequencing the genomes of 1000 actinobacteria strains.</title>
        <authorList>
            <person name="Klenk H.-P."/>
        </authorList>
    </citation>
    <scope>NUCLEOTIDE SEQUENCE [LARGE SCALE GENOMIC DNA]</scope>
    <source>
        <strain evidence="6 7">DSM 43805</strain>
    </source>
</reference>
<evidence type="ECO:0000256" key="3">
    <source>
        <dbReference type="SAM" id="MobiDB-lite"/>
    </source>
</evidence>
<dbReference type="EMBL" id="SNWR01000001">
    <property type="protein sequence ID" value="TDO36491.1"/>
    <property type="molecule type" value="Genomic_DNA"/>
</dbReference>
<dbReference type="GO" id="GO:0016810">
    <property type="term" value="F:hydrolase activity, acting on carbon-nitrogen (but not peptide) bonds"/>
    <property type="evidence" value="ECO:0007669"/>
    <property type="project" value="InterPro"/>
</dbReference>
<proteinExistence type="predicted"/>
<organism evidence="6 7">
    <name type="scientific">Paractinoplanes brasiliensis</name>
    <dbReference type="NCBI Taxonomy" id="52695"/>
    <lineage>
        <taxon>Bacteria</taxon>
        <taxon>Bacillati</taxon>
        <taxon>Actinomycetota</taxon>
        <taxon>Actinomycetes</taxon>
        <taxon>Micromonosporales</taxon>
        <taxon>Micromonosporaceae</taxon>
        <taxon>Paractinoplanes</taxon>
    </lineage>
</organism>
<feature type="domain" description="NodB homology" evidence="5">
    <location>
        <begin position="80"/>
        <end position="260"/>
    </location>
</feature>
<dbReference type="SUPFAM" id="SSF88713">
    <property type="entry name" value="Glycoside hydrolase/deacetylase"/>
    <property type="match status" value="1"/>
</dbReference>
<feature type="signal peptide" evidence="4">
    <location>
        <begin position="1"/>
        <end position="26"/>
    </location>
</feature>
<sequence>MTQQPWTGSRRVLLALGGLSLLSACAKPQPRPQPESPVPPDAATPSAPPPPPSPTGLPRIPVQKAPRYVVPPASVSNGDKVVALTFDDGPHPAYTPQVLKLLRKHHVKATFFVIGQQAAAHPDLVRSIVGDGHTIGTHTWSHANLGKLSAARVRSEVGRAVDTVATTAGRIPELFRAPYGNWSKTVFETCAALGQTSIAWDVDPRDWDNPGVARIRSRILNQVGNRSIVLTHDGGGDRSPTVRALRGVLPVLIDSGYRFVGV</sequence>
<dbReference type="PANTHER" id="PTHR10587">
    <property type="entry name" value="GLYCOSYL TRANSFERASE-RELATED"/>
    <property type="match status" value="1"/>
</dbReference>
<feature type="chain" id="PRO_5020864692" evidence="4">
    <location>
        <begin position="27"/>
        <end position="262"/>
    </location>
</feature>
<evidence type="ECO:0000259" key="5">
    <source>
        <dbReference type="PROSITE" id="PS51677"/>
    </source>
</evidence>
<dbReference type="InterPro" id="IPR002509">
    <property type="entry name" value="NODB_dom"/>
</dbReference>
<evidence type="ECO:0000256" key="4">
    <source>
        <dbReference type="SAM" id="SignalP"/>
    </source>
</evidence>
<dbReference type="PROSITE" id="PS51677">
    <property type="entry name" value="NODB"/>
    <property type="match status" value="1"/>
</dbReference>
<evidence type="ECO:0000256" key="1">
    <source>
        <dbReference type="ARBA" id="ARBA00022723"/>
    </source>
</evidence>
<gene>
    <name evidence="6" type="ORF">C8E87_0063</name>
</gene>
<feature type="region of interest" description="Disordered" evidence="3">
    <location>
        <begin position="25"/>
        <end position="61"/>
    </location>
</feature>
<dbReference type="Proteomes" id="UP000294901">
    <property type="component" value="Unassembled WGS sequence"/>
</dbReference>
<dbReference type="AlphaFoldDB" id="A0A4R6JMC4"/>
<accession>A0A4R6JMC4</accession>
<keyword evidence="7" id="KW-1185">Reference proteome</keyword>
<keyword evidence="4" id="KW-0732">Signal</keyword>
<dbReference type="Pfam" id="PF01522">
    <property type="entry name" value="Polysacc_deac_1"/>
    <property type="match status" value="1"/>
</dbReference>
<dbReference type="RefSeq" id="WP_166661004.1">
    <property type="nucleotide sequence ID" value="NZ_BOMD01000103.1"/>
</dbReference>
<evidence type="ECO:0000256" key="2">
    <source>
        <dbReference type="ARBA" id="ARBA00022801"/>
    </source>
</evidence>
<dbReference type="InterPro" id="IPR050248">
    <property type="entry name" value="Polysacc_deacetylase_ArnD"/>
</dbReference>
<dbReference type="PANTHER" id="PTHR10587:SF133">
    <property type="entry name" value="CHITIN DEACETYLASE 1-RELATED"/>
    <property type="match status" value="1"/>
</dbReference>
<dbReference type="InterPro" id="IPR011330">
    <property type="entry name" value="Glyco_hydro/deAcase_b/a-brl"/>
</dbReference>
<dbReference type="Gene3D" id="3.20.20.370">
    <property type="entry name" value="Glycoside hydrolase/deacetylase"/>
    <property type="match status" value="1"/>
</dbReference>
<feature type="compositionally biased region" description="Pro residues" evidence="3">
    <location>
        <begin position="29"/>
        <end position="55"/>
    </location>
</feature>
<protein>
    <submittedName>
        <fullName evidence="6">Peptidoglycan/xylan/chitin deacetylase (PgdA/CDA1 family)</fullName>
    </submittedName>
</protein>
<dbReference type="CDD" id="cd10917">
    <property type="entry name" value="CE4_NodB_like_6s_7s"/>
    <property type="match status" value="1"/>
</dbReference>
<evidence type="ECO:0000313" key="6">
    <source>
        <dbReference type="EMBL" id="TDO36491.1"/>
    </source>
</evidence>
<evidence type="ECO:0000313" key="7">
    <source>
        <dbReference type="Proteomes" id="UP000294901"/>
    </source>
</evidence>
<dbReference type="GO" id="GO:0005975">
    <property type="term" value="P:carbohydrate metabolic process"/>
    <property type="evidence" value="ECO:0007669"/>
    <property type="project" value="InterPro"/>
</dbReference>